<evidence type="ECO:0000313" key="6">
    <source>
        <dbReference type="Proteomes" id="UP001203607"/>
    </source>
</evidence>
<evidence type="ECO:0000313" key="5">
    <source>
        <dbReference type="EMBL" id="MCL6273522.1"/>
    </source>
</evidence>
<dbReference type="RefSeq" id="WP_249656695.1">
    <property type="nucleotide sequence ID" value="NZ_JAMFMA010000001.1"/>
</dbReference>
<feature type="signal peptide" evidence="3">
    <location>
        <begin position="1"/>
        <end position="18"/>
    </location>
</feature>
<evidence type="ECO:0000259" key="4">
    <source>
        <dbReference type="Pfam" id="PF18962"/>
    </source>
</evidence>
<keyword evidence="1 3" id="KW-0732">Signal</keyword>
<comment type="caution">
    <text evidence="5">The sequence shown here is derived from an EMBL/GenBank/DDBJ whole genome shotgun (WGS) entry which is preliminary data.</text>
</comment>
<protein>
    <submittedName>
        <fullName evidence="5">T9SS type A sorting domain-containing protein</fullName>
    </submittedName>
</protein>
<proteinExistence type="predicted"/>
<organism evidence="5 6">
    <name type="scientific">Flagellimonas spongiicola</name>
    <dbReference type="NCBI Taxonomy" id="2942208"/>
    <lineage>
        <taxon>Bacteria</taxon>
        <taxon>Pseudomonadati</taxon>
        <taxon>Bacteroidota</taxon>
        <taxon>Flavobacteriia</taxon>
        <taxon>Flavobacteriales</taxon>
        <taxon>Flavobacteriaceae</taxon>
        <taxon>Flagellimonas</taxon>
    </lineage>
</organism>
<dbReference type="Pfam" id="PF18962">
    <property type="entry name" value="Por_Secre_tail"/>
    <property type="match status" value="1"/>
</dbReference>
<evidence type="ECO:0000256" key="3">
    <source>
        <dbReference type="SAM" id="SignalP"/>
    </source>
</evidence>
<feature type="compositionally biased region" description="Acidic residues" evidence="2">
    <location>
        <begin position="255"/>
        <end position="292"/>
    </location>
</feature>
<reference evidence="5 6" key="1">
    <citation type="submission" date="2022-05" db="EMBL/GenBank/DDBJ databases">
        <authorList>
            <person name="Park J.-S."/>
        </authorList>
    </citation>
    <scope>NUCLEOTIDE SEQUENCE [LARGE SCALE GENOMIC DNA]</scope>
    <source>
        <strain evidence="5 6">2012CJ35-5</strain>
    </source>
</reference>
<feature type="chain" id="PRO_5046152713" evidence="3">
    <location>
        <begin position="19"/>
        <end position="375"/>
    </location>
</feature>
<dbReference type="SUPFAM" id="SSF52058">
    <property type="entry name" value="L domain-like"/>
    <property type="match status" value="2"/>
</dbReference>
<sequence>MKKITLLLFSLTVCFSYAKNFDGSMEEDVVVIEILDETLEDIYYSYYNFEQPTKLVFPNLIYVENTYIADVQNLVSIEFPKLKTMGDVYLASIESLVNVKLPALEIVEKDFSFHKNPKLEIVDNPLLRHIGEDLYFHQNGKLEYYDANSLEEIVGHLYFHQNVTIKEIHFPMLLLTGDYFFINGNSQILKIEAPELRNTTKYLYLSGHTKLKVLNLCKFEAVLPHPEYDDEPKIYIQDNNEYIDANALCAIGDDAEEGQEEEEEEEPTGEEDQGEENPESNDEPEDTDEEDRTPDVDSEETRNTVSLYPNPAEDRIHLDCEVSIDRVIIYDLSGNVIKAFTSNESYDVSDIPPGIYLMMAFKKDLLVNTKKLVIK</sequence>
<feature type="domain" description="Secretion system C-terminal sorting" evidence="4">
    <location>
        <begin position="307"/>
        <end position="374"/>
    </location>
</feature>
<name>A0ABT0PQ52_9FLAO</name>
<dbReference type="Proteomes" id="UP001203607">
    <property type="component" value="Unassembled WGS sequence"/>
</dbReference>
<evidence type="ECO:0000256" key="2">
    <source>
        <dbReference type="SAM" id="MobiDB-lite"/>
    </source>
</evidence>
<dbReference type="EMBL" id="JAMFMA010000001">
    <property type="protein sequence ID" value="MCL6273522.1"/>
    <property type="molecule type" value="Genomic_DNA"/>
</dbReference>
<dbReference type="NCBIfam" id="TIGR04183">
    <property type="entry name" value="Por_Secre_tail"/>
    <property type="match status" value="1"/>
</dbReference>
<keyword evidence="6" id="KW-1185">Reference proteome</keyword>
<feature type="region of interest" description="Disordered" evidence="2">
    <location>
        <begin position="255"/>
        <end position="308"/>
    </location>
</feature>
<dbReference type="InterPro" id="IPR026444">
    <property type="entry name" value="Secre_tail"/>
</dbReference>
<accession>A0ABT0PQ52</accession>
<dbReference type="Gene3D" id="3.80.10.10">
    <property type="entry name" value="Ribonuclease Inhibitor"/>
    <property type="match status" value="1"/>
</dbReference>
<dbReference type="InterPro" id="IPR032675">
    <property type="entry name" value="LRR_dom_sf"/>
</dbReference>
<gene>
    <name evidence="5" type="ORF">M3P19_05840</name>
</gene>
<evidence type="ECO:0000256" key="1">
    <source>
        <dbReference type="ARBA" id="ARBA00022729"/>
    </source>
</evidence>
<feature type="compositionally biased region" description="Basic and acidic residues" evidence="2">
    <location>
        <begin position="293"/>
        <end position="302"/>
    </location>
</feature>